<evidence type="ECO:0000313" key="3">
    <source>
        <dbReference type="Proteomes" id="UP000199126"/>
    </source>
</evidence>
<evidence type="ECO:0000256" key="1">
    <source>
        <dbReference type="SAM" id="MobiDB-lite"/>
    </source>
</evidence>
<dbReference type="InterPro" id="IPR058276">
    <property type="entry name" value="DUF7970"/>
</dbReference>
<feature type="compositionally biased region" description="Acidic residues" evidence="1">
    <location>
        <begin position="15"/>
        <end position="25"/>
    </location>
</feature>
<dbReference type="AlphaFoldDB" id="A0A1H8UHK6"/>
<organism evidence="2 3">
    <name type="scientific">Halogranum amylolyticum</name>
    <dbReference type="NCBI Taxonomy" id="660520"/>
    <lineage>
        <taxon>Archaea</taxon>
        <taxon>Methanobacteriati</taxon>
        <taxon>Methanobacteriota</taxon>
        <taxon>Stenosarchaea group</taxon>
        <taxon>Halobacteria</taxon>
        <taxon>Halobacteriales</taxon>
        <taxon>Haloferacaceae</taxon>
    </lineage>
</organism>
<reference evidence="3" key="1">
    <citation type="submission" date="2016-10" db="EMBL/GenBank/DDBJ databases">
        <authorList>
            <person name="Varghese N."/>
            <person name="Submissions S."/>
        </authorList>
    </citation>
    <scope>NUCLEOTIDE SEQUENCE [LARGE SCALE GENOMIC DNA]</scope>
    <source>
        <strain evidence="3">CGMCC 1.10121</strain>
    </source>
</reference>
<name>A0A1H8UHK6_9EURY</name>
<dbReference type="OrthoDB" id="192747at2157"/>
<keyword evidence="3" id="KW-1185">Reference proteome</keyword>
<accession>A0A1H8UHK6</accession>
<sequence>MPFDDLADEISDEIEEANDPGDEALGELAGTLSDNESTDDSTEADSESDDDYNPDTDPAFPTAKSQTQHSVYCLPRTWETLDGPSGLLFEAEIALRRNGYGAVQKRELHNALLQAAVNELSVEDITDQFIATRTERVDGPLIDDG</sequence>
<dbReference type="EMBL" id="FODV01000011">
    <property type="protein sequence ID" value="SEP02586.1"/>
    <property type="molecule type" value="Genomic_DNA"/>
</dbReference>
<dbReference type="RefSeq" id="WP_089826175.1">
    <property type="nucleotide sequence ID" value="NZ_FODV01000011.1"/>
</dbReference>
<proteinExistence type="predicted"/>
<evidence type="ECO:0000313" key="2">
    <source>
        <dbReference type="EMBL" id="SEP02586.1"/>
    </source>
</evidence>
<gene>
    <name evidence="2" type="ORF">SAMN04487948_11130</name>
</gene>
<dbReference type="Pfam" id="PF25925">
    <property type="entry name" value="DUF7970"/>
    <property type="match status" value="1"/>
</dbReference>
<feature type="region of interest" description="Disordered" evidence="1">
    <location>
        <begin position="15"/>
        <end position="68"/>
    </location>
</feature>
<dbReference type="Proteomes" id="UP000199126">
    <property type="component" value="Unassembled WGS sequence"/>
</dbReference>
<feature type="compositionally biased region" description="Acidic residues" evidence="1">
    <location>
        <begin position="36"/>
        <end position="54"/>
    </location>
</feature>
<protein>
    <submittedName>
        <fullName evidence="2">Uncharacterized protein</fullName>
    </submittedName>
</protein>